<dbReference type="GO" id="GO:0003677">
    <property type="term" value="F:DNA binding"/>
    <property type="evidence" value="ECO:0007669"/>
    <property type="project" value="UniProtKB-KW"/>
</dbReference>
<dbReference type="Pfam" id="PF07729">
    <property type="entry name" value="FCD"/>
    <property type="match status" value="1"/>
</dbReference>
<feature type="domain" description="HTH gntR-type" evidence="4">
    <location>
        <begin position="14"/>
        <end position="81"/>
    </location>
</feature>
<gene>
    <name evidence="5" type="ORF">FHX39_002479</name>
</gene>
<dbReference type="InterPro" id="IPR036388">
    <property type="entry name" value="WH-like_DNA-bd_sf"/>
</dbReference>
<keyword evidence="6" id="KW-1185">Reference proteome</keyword>
<accession>A0A7W5JWK4</accession>
<dbReference type="RefSeq" id="WP_183338835.1">
    <property type="nucleotide sequence ID" value="NZ_JACHZG010000001.1"/>
</dbReference>
<dbReference type="Gene3D" id="1.10.10.10">
    <property type="entry name" value="Winged helix-like DNA-binding domain superfamily/Winged helix DNA-binding domain"/>
    <property type="match status" value="1"/>
</dbReference>
<dbReference type="SMART" id="SM00345">
    <property type="entry name" value="HTH_GNTR"/>
    <property type="match status" value="1"/>
</dbReference>
<keyword evidence="1" id="KW-0805">Transcription regulation</keyword>
<dbReference type="Pfam" id="PF00392">
    <property type="entry name" value="GntR"/>
    <property type="match status" value="1"/>
</dbReference>
<dbReference type="PROSITE" id="PS50949">
    <property type="entry name" value="HTH_GNTR"/>
    <property type="match status" value="1"/>
</dbReference>
<dbReference type="PANTHER" id="PTHR43537:SF24">
    <property type="entry name" value="GLUCONATE OPERON TRANSCRIPTIONAL REPRESSOR"/>
    <property type="match status" value="1"/>
</dbReference>
<dbReference type="SUPFAM" id="SSF48008">
    <property type="entry name" value="GntR ligand-binding domain-like"/>
    <property type="match status" value="1"/>
</dbReference>
<dbReference type="CDD" id="cd07377">
    <property type="entry name" value="WHTH_GntR"/>
    <property type="match status" value="1"/>
</dbReference>
<organism evidence="5 6">
    <name type="scientific">Microlunatus antarcticus</name>
    <dbReference type="NCBI Taxonomy" id="53388"/>
    <lineage>
        <taxon>Bacteria</taxon>
        <taxon>Bacillati</taxon>
        <taxon>Actinomycetota</taxon>
        <taxon>Actinomycetes</taxon>
        <taxon>Propionibacteriales</taxon>
        <taxon>Propionibacteriaceae</taxon>
        <taxon>Microlunatus</taxon>
    </lineage>
</organism>
<evidence type="ECO:0000259" key="4">
    <source>
        <dbReference type="PROSITE" id="PS50949"/>
    </source>
</evidence>
<dbReference type="InterPro" id="IPR000524">
    <property type="entry name" value="Tscrpt_reg_HTH_GntR"/>
</dbReference>
<dbReference type="InterPro" id="IPR036390">
    <property type="entry name" value="WH_DNA-bd_sf"/>
</dbReference>
<dbReference type="EMBL" id="JACHZG010000001">
    <property type="protein sequence ID" value="MBB3327535.1"/>
    <property type="molecule type" value="Genomic_DNA"/>
</dbReference>
<dbReference type="Gene3D" id="1.20.120.530">
    <property type="entry name" value="GntR ligand-binding domain-like"/>
    <property type="match status" value="1"/>
</dbReference>
<evidence type="ECO:0000313" key="5">
    <source>
        <dbReference type="EMBL" id="MBB3327535.1"/>
    </source>
</evidence>
<comment type="caution">
    <text evidence="5">The sequence shown here is derived from an EMBL/GenBank/DDBJ whole genome shotgun (WGS) entry which is preliminary data.</text>
</comment>
<reference evidence="5 6" key="1">
    <citation type="submission" date="2020-08" db="EMBL/GenBank/DDBJ databases">
        <title>Sequencing the genomes of 1000 actinobacteria strains.</title>
        <authorList>
            <person name="Klenk H.-P."/>
        </authorList>
    </citation>
    <scope>NUCLEOTIDE SEQUENCE [LARGE SCALE GENOMIC DNA]</scope>
    <source>
        <strain evidence="5 6">DSM 11053</strain>
    </source>
</reference>
<sequence length="224" mass="25197">MPLGQMRSGERPNLTAHGYVLQRMRQAILDGELPAGSRLIQADLASQFAVSITPVREALRDLAGEGLVVFDPHRGSRVRSFDLAEVREIYELRMALEPLMVQRMIGRVAPDRLDEAERLMRRMTRTKDTAVWSDLNRQFHACFAEDDKASRLATILGGLRDSASTYVGLSLRASPERRAESDREHAEILDCYRRGDTPEAVRLAVQHMRTTLVTIEEADAQGLL</sequence>
<name>A0A7W5JWK4_9ACTN</name>
<dbReference type="InterPro" id="IPR008920">
    <property type="entry name" value="TF_FadR/GntR_C"/>
</dbReference>
<keyword evidence="3" id="KW-0804">Transcription</keyword>
<evidence type="ECO:0000256" key="2">
    <source>
        <dbReference type="ARBA" id="ARBA00023125"/>
    </source>
</evidence>
<dbReference type="SMART" id="SM00895">
    <property type="entry name" value="FCD"/>
    <property type="match status" value="1"/>
</dbReference>
<dbReference type="AlphaFoldDB" id="A0A7W5JWK4"/>
<dbReference type="PANTHER" id="PTHR43537">
    <property type="entry name" value="TRANSCRIPTIONAL REGULATOR, GNTR FAMILY"/>
    <property type="match status" value="1"/>
</dbReference>
<dbReference type="Proteomes" id="UP000565572">
    <property type="component" value="Unassembled WGS sequence"/>
</dbReference>
<dbReference type="InterPro" id="IPR011711">
    <property type="entry name" value="GntR_C"/>
</dbReference>
<evidence type="ECO:0000256" key="1">
    <source>
        <dbReference type="ARBA" id="ARBA00023015"/>
    </source>
</evidence>
<dbReference type="GO" id="GO:0003700">
    <property type="term" value="F:DNA-binding transcription factor activity"/>
    <property type="evidence" value="ECO:0007669"/>
    <property type="project" value="InterPro"/>
</dbReference>
<protein>
    <submittedName>
        <fullName evidence="5">DNA-binding GntR family transcriptional regulator</fullName>
    </submittedName>
</protein>
<keyword evidence="2 5" id="KW-0238">DNA-binding</keyword>
<evidence type="ECO:0000256" key="3">
    <source>
        <dbReference type="ARBA" id="ARBA00023163"/>
    </source>
</evidence>
<proteinExistence type="predicted"/>
<dbReference type="SUPFAM" id="SSF46785">
    <property type="entry name" value="Winged helix' DNA-binding domain"/>
    <property type="match status" value="1"/>
</dbReference>
<evidence type="ECO:0000313" key="6">
    <source>
        <dbReference type="Proteomes" id="UP000565572"/>
    </source>
</evidence>